<accession>A0ABU5R918</accession>
<evidence type="ECO:0000313" key="2">
    <source>
        <dbReference type="EMBL" id="MEA5362716.1"/>
    </source>
</evidence>
<feature type="region of interest" description="Disordered" evidence="1">
    <location>
        <begin position="24"/>
        <end position="47"/>
    </location>
</feature>
<name>A0ABU5R918_9PSEU</name>
<dbReference type="Proteomes" id="UP001304298">
    <property type="component" value="Unassembled WGS sequence"/>
</dbReference>
<comment type="caution">
    <text evidence="2">The sequence shown here is derived from an EMBL/GenBank/DDBJ whole genome shotgun (WGS) entry which is preliminary data.</text>
</comment>
<evidence type="ECO:0000313" key="3">
    <source>
        <dbReference type="Proteomes" id="UP001304298"/>
    </source>
</evidence>
<keyword evidence="3" id="KW-1185">Reference proteome</keyword>
<proteinExistence type="predicted"/>
<dbReference type="EMBL" id="JAYFSI010000005">
    <property type="protein sequence ID" value="MEA5362716.1"/>
    <property type="molecule type" value="Genomic_DNA"/>
</dbReference>
<feature type="compositionally biased region" description="Basic and acidic residues" evidence="1">
    <location>
        <begin position="26"/>
        <end position="35"/>
    </location>
</feature>
<evidence type="ECO:0000256" key="1">
    <source>
        <dbReference type="SAM" id="MobiDB-lite"/>
    </source>
</evidence>
<protein>
    <submittedName>
        <fullName evidence="2">Uncharacterized protein</fullName>
    </submittedName>
</protein>
<sequence>MPDQLAGQQRELKGVGSGKLVIRGVEQPKPHRDPAGDLGAGVLHDGP</sequence>
<gene>
    <name evidence="2" type="ORF">VA596_24485</name>
</gene>
<reference evidence="2 3" key="1">
    <citation type="submission" date="2023-12" db="EMBL/GenBank/DDBJ databases">
        <title>Amycolatopsis sp. V23-08.</title>
        <authorList>
            <person name="Somphong A."/>
        </authorList>
    </citation>
    <scope>NUCLEOTIDE SEQUENCE [LARGE SCALE GENOMIC DNA]</scope>
    <source>
        <strain evidence="2 3">V23-08</strain>
    </source>
</reference>
<organism evidence="2 3">
    <name type="scientific">Amycolatopsis heterodermiae</name>
    <dbReference type="NCBI Taxonomy" id="3110235"/>
    <lineage>
        <taxon>Bacteria</taxon>
        <taxon>Bacillati</taxon>
        <taxon>Actinomycetota</taxon>
        <taxon>Actinomycetes</taxon>
        <taxon>Pseudonocardiales</taxon>
        <taxon>Pseudonocardiaceae</taxon>
        <taxon>Amycolatopsis</taxon>
    </lineage>
</organism>
<dbReference type="RefSeq" id="WP_323330409.1">
    <property type="nucleotide sequence ID" value="NZ_JAYFSI010000005.1"/>
</dbReference>